<evidence type="ECO:0000256" key="1">
    <source>
        <dbReference type="ARBA" id="ARBA00022691"/>
    </source>
</evidence>
<gene>
    <name evidence="6" type="ORF">ARTHRO_41314</name>
</gene>
<protein>
    <recommendedName>
        <fullName evidence="5">Radical SAM core domain-containing protein</fullName>
    </recommendedName>
</protein>
<dbReference type="SFLD" id="SFLDS00029">
    <property type="entry name" value="Radical_SAM"/>
    <property type="match status" value="1"/>
</dbReference>
<keyword evidence="3" id="KW-0408">Iron</keyword>
<name>A0A9P1P0G1_9CYAN</name>
<organism evidence="6 7">
    <name type="scientific">Limnospira indica PCC 8005</name>
    <dbReference type="NCBI Taxonomy" id="376219"/>
    <lineage>
        <taxon>Bacteria</taxon>
        <taxon>Bacillati</taxon>
        <taxon>Cyanobacteriota</taxon>
        <taxon>Cyanophyceae</taxon>
        <taxon>Oscillatoriophycideae</taxon>
        <taxon>Oscillatoriales</taxon>
        <taxon>Sirenicapillariaceae</taxon>
        <taxon>Limnospira</taxon>
    </lineage>
</organism>
<dbReference type="SFLD" id="SFLDG01067">
    <property type="entry name" value="SPASM/twitch_domain_containing"/>
    <property type="match status" value="1"/>
</dbReference>
<evidence type="ECO:0000313" key="6">
    <source>
        <dbReference type="EMBL" id="CDM96905.1"/>
    </source>
</evidence>
<dbReference type="InterPro" id="IPR058240">
    <property type="entry name" value="rSAM_sf"/>
</dbReference>
<dbReference type="EMBL" id="FO818640">
    <property type="protein sequence ID" value="CDM96905.1"/>
    <property type="molecule type" value="Genomic_DNA"/>
</dbReference>
<keyword evidence="4" id="KW-0411">Iron-sulfur</keyword>
<dbReference type="Gene3D" id="3.20.20.70">
    <property type="entry name" value="Aldolase class I"/>
    <property type="match status" value="1"/>
</dbReference>
<dbReference type="InterPro" id="IPR050377">
    <property type="entry name" value="Radical_SAM_PqqE_MftC-like"/>
</dbReference>
<dbReference type="AlphaFoldDB" id="A0A9P1P0G1"/>
<evidence type="ECO:0000256" key="3">
    <source>
        <dbReference type="ARBA" id="ARBA00023004"/>
    </source>
</evidence>
<dbReference type="InterPro" id="IPR013785">
    <property type="entry name" value="Aldolase_TIM"/>
</dbReference>
<dbReference type="GO" id="GO:0003824">
    <property type="term" value="F:catalytic activity"/>
    <property type="evidence" value="ECO:0007669"/>
    <property type="project" value="InterPro"/>
</dbReference>
<evidence type="ECO:0000256" key="4">
    <source>
        <dbReference type="ARBA" id="ARBA00023014"/>
    </source>
</evidence>
<dbReference type="SUPFAM" id="SSF102114">
    <property type="entry name" value="Radical SAM enzymes"/>
    <property type="match status" value="1"/>
</dbReference>
<dbReference type="PANTHER" id="PTHR11228:SF7">
    <property type="entry name" value="PQQA PEPTIDE CYCLASE"/>
    <property type="match status" value="1"/>
</dbReference>
<dbReference type="Proteomes" id="UP000032946">
    <property type="component" value="Chromosome"/>
</dbReference>
<feature type="domain" description="Radical SAM core" evidence="5">
    <location>
        <begin position="3"/>
        <end position="141"/>
    </location>
</feature>
<evidence type="ECO:0000256" key="2">
    <source>
        <dbReference type="ARBA" id="ARBA00022723"/>
    </source>
</evidence>
<sequence length="418" mass="48029">MNIIVVDKCTNYCKYCFASNEMAKNNAKAALKEENIPILLDFISNSGSNFELNIIGGEPFLYLELPYLLEKLLELCNVSKICIFTGGIVPSKLIAKISELDTTRINFLFNLNEKKDYKTEKEYNLVLQNFDLILGYGFKATFGYNIYEKEFNYQEILQVCREYGSTYLRWTIAFPELTKNPYTQTLLPEEYQLVSSRVADFLEEAYQSGIDAALDCPIPKCFFTHEQLGRIALTQPFTINSIKSCGPVIDVTPDLEVFRCYALADLKRTKLTDFNNFQEVVTYYEKNIDELYGVPQTFEYCSTCEFALNKTCYGGCIAHSPNSVGKRISEEDLLREMFSYFQANDFGKAEQFFAANKIALNKNPVANYLMSFVAEKNNDLKQAKTFTRRSIMLSQSFNNIEKYKERLKNLNEPVKKAV</sequence>
<evidence type="ECO:0000313" key="7">
    <source>
        <dbReference type="Proteomes" id="UP000032946"/>
    </source>
</evidence>
<dbReference type="RefSeq" id="WP_008053073.1">
    <property type="nucleotide sequence ID" value="NZ_FO818640.1"/>
</dbReference>
<evidence type="ECO:0000259" key="5">
    <source>
        <dbReference type="Pfam" id="PF04055"/>
    </source>
</evidence>
<accession>A0A9P1P0G1</accession>
<dbReference type="Pfam" id="PF04055">
    <property type="entry name" value="Radical_SAM"/>
    <property type="match status" value="1"/>
</dbReference>
<dbReference type="CDD" id="cd01335">
    <property type="entry name" value="Radical_SAM"/>
    <property type="match status" value="1"/>
</dbReference>
<reference evidence="6 7" key="1">
    <citation type="submission" date="2014-02" db="EMBL/GenBank/DDBJ databases">
        <authorList>
            <person name="Genoscope - CEA"/>
        </authorList>
    </citation>
    <scope>NUCLEOTIDE SEQUENCE [LARGE SCALE GENOMIC DNA]</scope>
    <source>
        <strain evidence="6 7">PCC 8005</strain>
    </source>
</reference>
<dbReference type="GO" id="GO:0051536">
    <property type="term" value="F:iron-sulfur cluster binding"/>
    <property type="evidence" value="ECO:0007669"/>
    <property type="project" value="UniProtKB-KW"/>
</dbReference>
<proteinExistence type="predicted"/>
<keyword evidence="2" id="KW-0479">Metal-binding</keyword>
<keyword evidence="7" id="KW-1185">Reference proteome</keyword>
<keyword evidence="1" id="KW-0949">S-adenosyl-L-methionine</keyword>
<dbReference type="InterPro" id="IPR007197">
    <property type="entry name" value="rSAM"/>
</dbReference>
<dbReference type="GO" id="GO:0046872">
    <property type="term" value="F:metal ion binding"/>
    <property type="evidence" value="ECO:0007669"/>
    <property type="project" value="UniProtKB-KW"/>
</dbReference>
<dbReference type="PANTHER" id="PTHR11228">
    <property type="entry name" value="RADICAL SAM DOMAIN PROTEIN"/>
    <property type="match status" value="1"/>
</dbReference>